<comment type="function">
    <text evidence="6">Catalyzes the hydrolysis of GTP bound to the 40S ribosomal initiation complex (40S.mRNA.Met-tRNA[F].eIF-2.GTP) with the subsequent joining of a 60S ribosomal subunit resulting in the release of eIF-2 and the guanine nucleotide. The subsequent joining of a 60S ribosomal subunit results in the formation of a functional 80S initiation complex (80S.mRNA.Met-tRNA[F]).</text>
</comment>
<feature type="compositionally biased region" description="Basic and acidic residues" evidence="7">
    <location>
        <begin position="147"/>
        <end position="178"/>
    </location>
</feature>
<evidence type="ECO:0000259" key="8">
    <source>
        <dbReference type="PROSITE" id="PS51363"/>
    </source>
</evidence>
<keyword evidence="9" id="KW-1185">Reference proteome</keyword>
<dbReference type="Pfam" id="PF01873">
    <property type="entry name" value="eIF-5_eIF-2B"/>
    <property type="match status" value="1"/>
</dbReference>
<dbReference type="Pfam" id="PF02020">
    <property type="entry name" value="W2"/>
    <property type="match status" value="1"/>
</dbReference>
<proteinExistence type="inferred from homology"/>
<keyword evidence="3" id="KW-0547">Nucleotide-binding</keyword>
<dbReference type="Gene3D" id="2.20.25.350">
    <property type="match status" value="1"/>
</dbReference>
<evidence type="ECO:0000313" key="9">
    <source>
        <dbReference type="Proteomes" id="UP000189701"/>
    </source>
</evidence>
<evidence type="ECO:0000256" key="6">
    <source>
        <dbReference type="ARBA" id="ARBA00025032"/>
    </source>
</evidence>
<dbReference type="InterPro" id="IPR003307">
    <property type="entry name" value="W2_domain"/>
</dbReference>
<evidence type="ECO:0000256" key="2">
    <source>
        <dbReference type="ARBA" id="ARBA00022540"/>
    </source>
</evidence>
<feature type="compositionally biased region" description="Basic and acidic residues" evidence="7">
    <location>
        <begin position="263"/>
        <end position="280"/>
    </location>
</feature>
<dbReference type="SUPFAM" id="SSF75689">
    <property type="entry name" value="Zinc-binding domain of translation initiation factor 2 beta"/>
    <property type="match status" value="1"/>
</dbReference>
<dbReference type="InterPro" id="IPR016190">
    <property type="entry name" value="Transl_init_fac_IF2/IF5_Zn-bd"/>
</dbReference>
<feature type="region of interest" description="Disordered" evidence="7">
    <location>
        <begin position="143"/>
        <end position="231"/>
    </location>
</feature>
<dbReference type="PANTHER" id="PTHR23001">
    <property type="entry name" value="EUKARYOTIC TRANSLATION INITIATION FACTOR"/>
    <property type="match status" value="1"/>
</dbReference>
<dbReference type="CDD" id="cd11561">
    <property type="entry name" value="W2_eIF5"/>
    <property type="match status" value="1"/>
</dbReference>
<dbReference type="AlphaFoldDB" id="A0A1U7W165"/>
<keyword evidence="4" id="KW-0648">Protein biosynthesis</keyword>
<organism evidence="9 10">
    <name type="scientific">Nicotiana sylvestris</name>
    <name type="common">Wood tobacco</name>
    <name type="synonym">South American tobacco</name>
    <dbReference type="NCBI Taxonomy" id="4096"/>
    <lineage>
        <taxon>Eukaryota</taxon>
        <taxon>Viridiplantae</taxon>
        <taxon>Streptophyta</taxon>
        <taxon>Embryophyta</taxon>
        <taxon>Tracheophyta</taxon>
        <taxon>Spermatophyta</taxon>
        <taxon>Magnoliopsida</taxon>
        <taxon>eudicotyledons</taxon>
        <taxon>Gunneridae</taxon>
        <taxon>Pentapetalae</taxon>
        <taxon>asterids</taxon>
        <taxon>lamiids</taxon>
        <taxon>Solanales</taxon>
        <taxon>Solanaceae</taxon>
        <taxon>Nicotianoideae</taxon>
        <taxon>Nicotianeae</taxon>
        <taxon>Nicotiana</taxon>
    </lineage>
</organism>
<dbReference type="OrthoDB" id="10250831at2759"/>
<dbReference type="GO" id="GO:0005525">
    <property type="term" value="F:GTP binding"/>
    <property type="evidence" value="ECO:0007669"/>
    <property type="project" value="UniProtKB-KW"/>
</dbReference>
<dbReference type="RefSeq" id="XP_009767995.1">
    <property type="nucleotide sequence ID" value="XM_009769693.1"/>
</dbReference>
<dbReference type="FunFam" id="2.20.25.350:FF:000001">
    <property type="entry name" value="Eukaryotic translation initiation factor 5"/>
    <property type="match status" value="1"/>
</dbReference>
<dbReference type="KEGG" id="nsy:104219057"/>
<feature type="compositionally biased region" description="Basic residues" evidence="7">
    <location>
        <begin position="179"/>
        <end position="189"/>
    </location>
</feature>
<protein>
    <submittedName>
        <fullName evidence="10">Probable eukaryotic translation initiation factor 5-1</fullName>
    </submittedName>
</protein>
<dbReference type="Gene3D" id="1.25.40.180">
    <property type="match status" value="1"/>
</dbReference>
<dbReference type="FunFam" id="3.30.30.170:FF:000002">
    <property type="entry name" value="Eukaryotic translation initiation factor 5"/>
    <property type="match status" value="1"/>
</dbReference>
<dbReference type="GO" id="GO:0071074">
    <property type="term" value="F:eukaryotic initiation factor eIF2 binding"/>
    <property type="evidence" value="ECO:0007669"/>
    <property type="project" value="TreeGrafter"/>
</dbReference>
<reference evidence="9" key="1">
    <citation type="journal article" date="2013" name="Genome Biol.">
        <title>Reference genomes and transcriptomes of Nicotiana sylvestris and Nicotiana tomentosiformis.</title>
        <authorList>
            <person name="Sierro N."/>
            <person name="Battey J.N."/>
            <person name="Ouadi S."/>
            <person name="Bovet L."/>
            <person name="Goepfert S."/>
            <person name="Bakaher N."/>
            <person name="Peitsch M.C."/>
            <person name="Ivanov N.V."/>
        </authorList>
    </citation>
    <scope>NUCLEOTIDE SEQUENCE [LARGE SCALE GENOMIC DNA]</scope>
</reference>
<dbReference type="PANTHER" id="PTHR23001:SF30">
    <property type="entry name" value="EUKARYOTIC TRANSLATION INITIATION FACTOR 5-1-RELATED"/>
    <property type="match status" value="1"/>
</dbReference>
<keyword evidence="2 10" id="KW-0396">Initiation factor</keyword>
<dbReference type="GO" id="GO:0005829">
    <property type="term" value="C:cytosol"/>
    <property type="evidence" value="ECO:0007669"/>
    <property type="project" value="TreeGrafter"/>
</dbReference>
<dbReference type="InterPro" id="IPR045196">
    <property type="entry name" value="IF2/IF5"/>
</dbReference>
<evidence type="ECO:0000256" key="5">
    <source>
        <dbReference type="ARBA" id="ARBA00023134"/>
    </source>
</evidence>
<dbReference type="SUPFAM" id="SSF48371">
    <property type="entry name" value="ARM repeat"/>
    <property type="match status" value="1"/>
</dbReference>
<dbReference type="SMART" id="SM00515">
    <property type="entry name" value="eIF5C"/>
    <property type="match status" value="1"/>
</dbReference>
<dbReference type="Proteomes" id="UP000189701">
    <property type="component" value="Unplaced"/>
</dbReference>
<dbReference type="eggNOG" id="KOG2767">
    <property type="taxonomic scope" value="Eukaryota"/>
</dbReference>
<dbReference type="GO" id="GO:0001732">
    <property type="term" value="P:formation of cytoplasmic translation initiation complex"/>
    <property type="evidence" value="ECO:0007669"/>
    <property type="project" value="TreeGrafter"/>
</dbReference>
<evidence type="ECO:0000256" key="4">
    <source>
        <dbReference type="ARBA" id="ARBA00022917"/>
    </source>
</evidence>
<dbReference type="InterPro" id="IPR002735">
    <property type="entry name" value="Transl_init_fac_IF2/IF5_dom"/>
</dbReference>
<evidence type="ECO:0000256" key="7">
    <source>
        <dbReference type="SAM" id="MobiDB-lite"/>
    </source>
</evidence>
<dbReference type="PROSITE" id="PS51363">
    <property type="entry name" value="W2"/>
    <property type="match status" value="1"/>
</dbReference>
<sequence>MALQNIGAGNKDDAFYRYKMPRMITKIEGRGNGIKTNVVNMVDIAKALGRPASYTTKYFGCELGAQSKFDEKTGTSHVNGAHDTAKLAGLLENFIKKYVQCYGCGNPETEILITKSQMLTLKCAACGFISDVDMRDKLTTFILKNPPEQKKGSKDKKAMRRAEKERLKEGEAADEEAKKLKKEAAKKKGSSKEGLPKISKKKANMSDEEHSPTGSQADQTEAPPADSDDDVEWQTDTSMAAAQQRIQEQLNAVTASMVMLSATEEKSGKSSPAREEKPKADGQGSGVNCNNSKESLVAQTNGVKHSNSKEKLVDAKERLADEIKEHLNKGSSVAQLKSFLGSISGTHQDIVDALFEALFGGVGKGFSKEVTKKKVYLAAVLQEDGSQLVLLHAIESFCGKSSSEAVKEVALVLKALYDVDMLEEEFIVEWYEKGSKGSNKLSPIWKNVKPFVEWLQSAESETEDE</sequence>
<dbReference type="GeneID" id="104219057"/>
<dbReference type="SUPFAM" id="SSF100966">
    <property type="entry name" value="Translation initiation factor 2 beta, aIF2beta, N-terminal domain"/>
    <property type="match status" value="1"/>
</dbReference>
<name>A0A1U7W165_NICSY</name>
<dbReference type="GO" id="GO:0003743">
    <property type="term" value="F:translation initiation factor activity"/>
    <property type="evidence" value="ECO:0007669"/>
    <property type="project" value="UniProtKB-KW"/>
</dbReference>
<reference evidence="10" key="2">
    <citation type="submission" date="2025-08" db="UniProtKB">
        <authorList>
            <consortium name="RefSeq"/>
        </authorList>
    </citation>
    <scope>IDENTIFICATION</scope>
    <source>
        <tissue evidence="10">Leaf</tissue>
    </source>
</reference>
<dbReference type="InterPro" id="IPR016189">
    <property type="entry name" value="Transl_init_fac_IF2/IF5_N"/>
</dbReference>
<feature type="region of interest" description="Disordered" evidence="7">
    <location>
        <begin position="262"/>
        <end position="292"/>
    </location>
</feature>
<dbReference type="GO" id="GO:0005092">
    <property type="term" value="F:GDP-dissociation inhibitor activity"/>
    <property type="evidence" value="ECO:0007669"/>
    <property type="project" value="TreeGrafter"/>
</dbReference>
<accession>A0A1U7W165</accession>
<dbReference type="SMART" id="SM00653">
    <property type="entry name" value="eIF2B_5"/>
    <property type="match status" value="1"/>
</dbReference>
<comment type="similarity">
    <text evidence="1">Belongs to the eIF-2-beta/eIF-5 family.</text>
</comment>
<keyword evidence="5" id="KW-0342">GTP-binding</keyword>
<evidence type="ECO:0000256" key="1">
    <source>
        <dbReference type="ARBA" id="ARBA00010397"/>
    </source>
</evidence>
<dbReference type="STRING" id="4096.A0A1U7W165"/>
<gene>
    <name evidence="10" type="primary">LOC104219057</name>
</gene>
<feature type="domain" description="W2" evidence="8">
    <location>
        <begin position="309"/>
        <end position="465"/>
    </location>
</feature>
<evidence type="ECO:0000313" key="10">
    <source>
        <dbReference type="RefSeq" id="XP_009767995.1"/>
    </source>
</evidence>
<evidence type="ECO:0000256" key="3">
    <source>
        <dbReference type="ARBA" id="ARBA00022741"/>
    </source>
</evidence>
<dbReference type="InterPro" id="IPR016024">
    <property type="entry name" value="ARM-type_fold"/>
</dbReference>
<dbReference type="Gene3D" id="3.30.30.170">
    <property type="match status" value="1"/>
</dbReference>